<dbReference type="Proteomes" id="UP001156882">
    <property type="component" value="Unassembled WGS sequence"/>
</dbReference>
<dbReference type="Gene3D" id="3.40.1190.20">
    <property type="match status" value="1"/>
</dbReference>
<dbReference type="InterPro" id="IPR011611">
    <property type="entry name" value="PfkB_dom"/>
</dbReference>
<keyword evidence="5" id="KW-1185">Reference proteome</keyword>
<evidence type="ECO:0000256" key="2">
    <source>
        <dbReference type="ARBA" id="ARBA00022777"/>
    </source>
</evidence>
<evidence type="ECO:0000313" key="4">
    <source>
        <dbReference type="EMBL" id="GLS17016.1"/>
    </source>
</evidence>
<gene>
    <name evidence="4" type="ORF">GCM10007874_00310</name>
</gene>
<accession>A0ABQ6CFF3</accession>
<proteinExistence type="predicted"/>
<sequence length="380" mass="41321">MEIAGGLYRELCLHPSWDVIRGSGGRAARALGNLSPNSRLHSYIESEGGLDRVRQDLAIQATFAARDTPIVFGYFHPLSRPYLQPPRAEIKKMPSLKVQGDAVLRFGFIEGDAIVAADRTVYDPQSAQNVDPFHQNGSSTNELALVLNERELQAAARTSNLVDAANAILMDRRTACVIVKRGVKGALVFSRGSARSIVPPFLSKRVFKIGTGDIFTAAFAHYWAEAKHDPHDAACLASMHVASYCDNPLAPLSPIDADGFIERHPISDTGNVLLLGAIDTLGRRYTIEEARFGLAELGLNTICPALEVVDLEREQFSTVLILVDGIDEEGIRTAKRLNGEGVRCIALVEARSVEPPFADFANCETTNDFSTALYLAGWSA</sequence>
<evidence type="ECO:0000256" key="1">
    <source>
        <dbReference type="ARBA" id="ARBA00022679"/>
    </source>
</evidence>
<reference evidence="5" key="1">
    <citation type="journal article" date="2019" name="Int. J. Syst. Evol. Microbiol.">
        <title>The Global Catalogue of Microorganisms (GCM) 10K type strain sequencing project: providing services to taxonomists for standard genome sequencing and annotation.</title>
        <authorList>
            <consortium name="The Broad Institute Genomics Platform"/>
            <consortium name="The Broad Institute Genome Sequencing Center for Infectious Disease"/>
            <person name="Wu L."/>
            <person name="Ma J."/>
        </authorList>
    </citation>
    <scope>NUCLEOTIDE SEQUENCE [LARGE SCALE GENOMIC DNA]</scope>
    <source>
        <strain evidence="5">NBRC 101365</strain>
    </source>
</reference>
<organism evidence="4 5">
    <name type="scientific">Labrys miyagiensis</name>
    <dbReference type="NCBI Taxonomy" id="346912"/>
    <lineage>
        <taxon>Bacteria</taxon>
        <taxon>Pseudomonadati</taxon>
        <taxon>Pseudomonadota</taxon>
        <taxon>Alphaproteobacteria</taxon>
        <taxon>Hyphomicrobiales</taxon>
        <taxon>Xanthobacteraceae</taxon>
        <taxon>Labrys</taxon>
    </lineage>
</organism>
<dbReference type="RefSeq" id="WP_284309845.1">
    <property type="nucleotide sequence ID" value="NZ_BSPC01000002.1"/>
</dbReference>
<keyword evidence="2" id="KW-0418">Kinase</keyword>
<dbReference type="Pfam" id="PF00294">
    <property type="entry name" value="PfkB"/>
    <property type="match status" value="1"/>
</dbReference>
<comment type="caution">
    <text evidence="4">The sequence shown here is derived from an EMBL/GenBank/DDBJ whole genome shotgun (WGS) entry which is preliminary data.</text>
</comment>
<name>A0ABQ6CFF3_9HYPH</name>
<evidence type="ECO:0000313" key="5">
    <source>
        <dbReference type="Proteomes" id="UP001156882"/>
    </source>
</evidence>
<protein>
    <recommendedName>
        <fullName evidence="3">Carbohydrate kinase PfkB domain-containing protein</fullName>
    </recommendedName>
</protein>
<keyword evidence="1" id="KW-0808">Transferase</keyword>
<dbReference type="EMBL" id="BSPC01000002">
    <property type="protein sequence ID" value="GLS17016.1"/>
    <property type="molecule type" value="Genomic_DNA"/>
</dbReference>
<dbReference type="PANTHER" id="PTHR10584:SF166">
    <property type="entry name" value="RIBOKINASE"/>
    <property type="match status" value="1"/>
</dbReference>
<dbReference type="SUPFAM" id="SSF53613">
    <property type="entry name" value="Ribokinase-like"/>
    <property type="match status" value="1"/>
</dbReference>
<evidence type="ECO:0000259" key="3">
    <source>
        <dbReference type="Pfam" id="PF00294"/>
    </source>
</evidence>
<dbReference type="InterPro" id="IPR029056">
    <property type="entry name" value="Ribokinase-like"/>
</dbReference>
<dbReference type="CDD" id="cd00287">
    <property type="entry name" value="ribokinase_pfkB_like"/>
    <property type="match status" value="1"/>
</dbReference>
<feature type="domain" description="Carbohydrate kinase PfkB" evidence="3">
    <location>
        <begin position="145"/>
        <end position="234"/>
    </location>
</feature>
<dbReference type="PANTHER" id="PTHR10584">
    <property type="entry name" value="SUGAR KINASE"/>
    <property type="match status" value="1"/>
</dbReference>